<keyword evidence="3" id="KW-0256">Endoplasmic reticulum</keyword>
<feature type="region of interest" description="Disordered" evidence="7">
    <location>
        <begin position="892"/>
        <end position="979"/>
    </location>
</feature>
<dbReference type="Gene3D" id="2.60.34.10">
    <property type="entry name" value="Substrate Binding Domain Of DNAk, Chain A, domain 1"/>
    <property type="match status" value="1"/>
</dbReference>
<keyword evidence="8" id="KW-0732">Signal</keyword>
<evidence type="ECO:0000313" key="10">
    <source>
        <dbReference type="Proteomes" id="UP001642540"/>
    </source>
</evidence>
<dbReference type="SUPFAM" id="SSF100934">
    <property type="entry name" value="Heat shock protein 70kD (HSP70), C-terminal subdomain"/>
    <property type="match status" value="1"/>
</dbReference>
<dbReference type="SUPFAM" id="SSF53067">
    <property type="entry name" value="Actin-like ATPase domain"/>
    <property type="match status" value="2"/>
</dbReference>
<feature type="compositionally biased region" description="Basic and acidic residues" evidence="7">
    <location>
        <begin position="944"/>
        <end position="960"/>
    </location>
</feature>
<dbReference type="Pfam" id="PF00012">
    <property type="entry name" value="HSP70"/>
    <property type="match status" value="1"/>
</dbReference>
<feature type="chain" id="PRO_5047281133" description="Hypoxia up-regulated protein 1" evidence="8">
    <location>
        <begin position="40"/>
        <end position="979"/>
    </location>
</feature>
<dbReference type="PANTHER" id="PTHR45639">
    <property type="entry name" value="HSC70CB, ISOFORM G-RELATED"/>
    <property type="match status" value="1"/>
</dbReference>
<dbReference type="PANTHER" id="PTHR45639:SF3">
    <property type="entry name" value="HYPOXIA UP-REGULATED PROTEIN 1"/>
    <property type="match status" value="1"/>
</dbReference>
<feature type="region of interest" description="Disordered" evidence="7">
    <location>
        <begin position="594"/>
        <end position="664"/>
    </location>
</feature>
<name>A0ABP1RCK7_9HEXA</name>
<dbReference type="Proteomes" id="UP001642540">
    <property type="component" value="Unassembled WGS sequence"/>
</dbReference>
<feature type="compositionally biased region" description="Low complexity" evidence="7">
    <location>
        <begin position="619"/>
        <end position="643"/>
    </location>
</feature>
<feature type="signal peptide" evidence="8">
    <location>
        <begin position="1"/>
        <end position="39"/>
    </location>
</feature>
<organism evidence="9 10">
    <name type="scientific">Orchesella dallaii</name>
    <dbReference type="NCBI Taxonomy" id="48710"/>
    <lineage>
        <taxon>Eukaryota</taxon>
        <taxon>Metazoa</taxon>
        <taxon>Ecdysozoa</taxon>
        <taxon>Arthropoda</taxon>
        <taxon>Hexapoda</taxon>
        <taxon>Collembola</taxon>
        <taxon>Entomobryomorpha</taxon>
        <taxon>Entomobryoidea</taxon>
        <taxon>Orchesellidae</taxon>
        <taxon>Orchesellinae</taxon>
        <taxon>Orchesella</taxon>
    </lineage>
</organism>
<evidence type="ECO:0000313" key="9">
    <source>
        <dbReference type="EMBL" id="CAL8125985.1"/>
    </source>
</evidence>
<dbReference type="InterPro" id="IPR043129">
    <property type="entry name" value="ATPase_NBD"/>
</dbReference>
<dbReference type="Gene3D" id="3.90.640.10">
    <property type="entry name" value="Actin, Chain A, domain 4"/>
    <property type="match status" value="1"/>
</dbReference>
<comment type="similarity">
    <text evidence="1">Belongs to the heat shock protein 70 family.</text>
</comment>
<evidence type="ECO:0000256" key="3">
    <source>
        <dbReference type="ARBA" id="ARBA00022824"/>
    </source>
</evidence>
<accession>A0ABP1RCK7</accession>
<evidence type="ECO:0000256" key="5">
    <source>
        <dbReference type="ARBA" id="ARBA00023186"/>
    </source>
</evidence>
<evidence type="ECO:0000256" key="7">
    <source>
        <dbReference type="SAM" id="MobiDB-lite"/>
    </source>
</evidence>
<evidence type="ECO:0000256" key="4">
    <source>
        <dbReference type="ARBA" id="ARBA00022840"/>
    </source>
</evidence>
<evidence type="ECO:0000256" key="2">
    <source>
        <dbReference type="ARBA" id="ARBA00022741"/>
    </source>
</evidence>
<dbReference type="PRINTS" id="PR00301">
    <property type="entry name" value="HEATSHOCK70"/>
</dbReference>
<dbReference type="Gene3D" id="1.20.1270.10">
    <property type="match status" value="1"/>
</dbReference>
<keyword evidence="10" id="KW-1185">Reference proteome</keyword>
<dbReference type="Gene3D" id="3.30.420.40">
    <property type="match status" value="2"/>
</dbReference>
<keyword evidence="2" id="KW-0547">Nucleotide-binding</keyword>
<dbReference type="CDD" id="cd10230">
    <property type="entry name" value="ASKHA_NBD_HSP70_HYOU1"/>
    <property type="match status" value="1"/>
</dbReference>
<dbReference type="InterPro" id="IPR029047">
    <property type="entry name" value="HSP70_peptide-bd_sf"/>
</dbReference>
<evidence type="ECO:0000256" key="1">
    <source>
        <dbReference type="ARBA" id="ARBA00007381"/>
    </source>
</evidence>
<evidence type="ECO:0000256" key="6">
    <source>
        <dbReference type="ARBA" id="ARBA00040503"/>
    </source>
</evidence>
<dbReference type="InterPro" id="IPR013126">
    <property type="entry name" value="Hsp_70_fam"/>
</dbReference>
<feature type="compositionally biased region" description="Basic and acidic residues" evidence="7">
    <location>
        <begin position="921"/>
        <end position="935"/>
    </location>
</feature>
<comment type="caution">
    <text evidence="9">The sequence shown here is derived from an EMBL/GenBank/DDBJ whole genome shotgun (WGS) entry which is preliminary data.</text>
</comment>
<keyword evidence="5" id="KW-0143">Chaperone</keyword>
<reference evidence="9 10" key="1">
    <citation type="submission" date="2024-08" db="EMBL/GenBank/DDBJ databases">
        <authorList>
            <person name="Cucini C."/>
            <person name="Frati F."/>
        </authorList>
    </citation>
    <scope>NUCLEOTIDE SEQUENCE [LARGE SCALE GENOMIC DNA]</scope>
</reference>
<gene>
    <name evidence="9" type="ORF">ODALV1_LOCUS21214</name>
</gene>
<dbReference type="EMBL" id="CAXLJM020000070">
    <property type="protein sequence ID" value="CAL8125985.1"/>
    <property type="molecule type" value="Genomic_DNA"/>
</dbReference>
<protein>
    <recommendedName>
        <fullName evidence="6">Hypoxia up-regulated protein 1</fullName>
    </recommendedName>
</protein>
<proteinExistence type="inferred from homology"/>
<sequence length="979" mass="108739">MTVDKSKCGGGSRSWRSLGSIVLTAFLVTILQVNQNVDAAAVMSVDLGSEWIKIGIVSPGVPMEIVLNKESKRKTPVAVSFRDGERLIGEDALSVAVRFPSNAYIYFLDLLGKKMDNPVVQLYQKRFPQYKLVADEDRGTVLFQHDEETLYSPEELLAMILNKCREYAQDFARQPVKETVITVPPFFNQAERRSVLNAAELAGLKVLQLMNTNTAAALNYGIFRRKDFNDSPQNILLYDMGASSTVATVVSYQIVKTKEKGIAETNPQVSVLGVGYDRTLGGLEMQLRLRDFLAKAFNDMKKTKTDVFTNPRSMAKLFKEAGRLKNVLSANADHYAQVEGLLDEQDFKVKITRDDFENLCEDLFARVKGPVEQALNSAAITMDVIDQVILVGAGTRVPKVQEKLNEYVKRELGKSLNTDESAAMGAVYRGADLSTGFKVLKFLTKDAVLLPILVDFEREIDNEDGTKTIKIVRRTLFSSMNPYPQKKILTFNKHTTDFNFYVSYGDLPLSKEEIGAVGSANITKIDLSGVAAALEKNAGQTESKGVKAHFSMDDSGILSINLIESVFEKNTTDTDGGDGGVQDTLSKLGSAFSKLFTGTPEDGEGAEKTGEGGDAETVNETSNESSQQQEQQPPQNTTDQEQTSGNGTEIPSNNTTNTTATGGAKKTKTVLVKETLDMTVNILDIQPLDGERFKSAVAKLKILDEQDRKRTLTAKARNTLETFVIDMQNKMYADEYEKATTEDERTKITEVCSEISDWLYEDGQLAAKETFEDKFKSLKLLTKDLEDRVREHKDRPDALDALEKMLNISMGFLESSKMLPEDEQMFTEVEITTLEKLVQETFAWRLKKLEEQGKTPLNVAPVLTVRQIAEKIDALDREVKYMVNKARVNKLNKQRNEEKERAKAESEANKTADETPSEQPEGEKKETSEENKVDTGDSTSQESPQKEKAEEGANAEKQEEPVTPTPTDAPSSDDSHTEL</sequence>
<feature type="compositionally biased region" description="Basic and acidic residues" evidence="7">
    <location>
        <begin position="894"/>
        <end position="913"/>
    </location>
</feature>
<dbReference type="InterPro" id="IPR029048">
    <property type="entry name" value="HSP70_C_sf"/>
</dbReference>
<evidence type="ECO:0000256" key="8">
    <source>
        <dbReference type="SAM" id="SignalP"/>
    </source>
</evidence>
<keyword evidence="4" id="KW-0067">ATP-binding</keyword>
<feature type="compositionally biased region" description="Low complexity" evidence="7">
    <location>
        <begin position="653"/>
        <end position="664"/>
    </location>
</feature>
<dbReference type="Gene3D" id="3.30.30.30">
    <property type="match status" value="1"/>
</dbReference>